<dbReference type="EC" id="5.6.2.4" evidence="7"/>
<evidence type="ECO:0000313" key="11">
    <source>
        <dbReference type="EMBL" id="QBY56369.1"/>
    </source>
</evidence>
<dbReference type="InterPro" id="IPR027417">
    <property type="entry name" value="P-loop_NTPase"/>
</dbReference>
<dbReference type="Pfam" id="PF13361">
    <property type="entry name" value="UvrD_C"/>
    <property type="match status" value="1"/>
</dbReference>
<dbReference type="EMBL" id="CP038639">
    <property type="protein sequence ID" value="QBY56369.1"/>
    <property type="molecule type" value="Genomic_DNA"/>
</dbReference>
<dbReference type="InterPro" id="IPR014017">
    <property type="entry name" value="DNA_helicase_UvrD-like_C"/>
</dbReference>
<feature type="domain" description="UvrD-like helicase ATP-binding" evidence="9">
    <location>
        <begin position="205"/>
        <end position="248"/>
    </location>
</feature>
<dbReference type="Proteomes" id="UP000295294">
    <property type="component" value="Plasmid unnamed4"/>
</dbReference>
<keyword evidence="11" id="KW-0614">Plasmid</keyword>
<keyword evidence="4" id="KW-0067">ATP-binding</keyword>
<organism evidence="11 12">
    <name type="scientific">Cupriavidus oxalaticus</name>
    <dbReference type="NCBI Taxonomy" id="96344"/>
    <lineage>
        <taxon>Bacteria</taxon>
        <taxon>Pseudomonadati</taxon>
        <taxon>Pseudomonadota</taxon>
        <taxon>Betaproteobacteria</taxon>
        <taxon>Burkholderiales</taxon>
        <taxon>Burkholderiaceae</taxon>
        <taxon>Cupriavidus</taxon>
    </lineage>
</organism>
<evidence type="ECO:0000256" key="7">
    <source>
        <dbReference type="ARBA" id="ARBA00034808"/>
    </source>
</evidence>
<evidence type="ECO:0000256" key="2">
    <source>
        <dbReference type="ARBA" id="ARBA00022801"/>
    </source>
</evidence>
<feature type="domain" description="UvrD-like helicase C-terminal" evidence="10">
    <location>
        <begin position="417"/>
        <end position="472"/>
    </location>
</feature>
<keyword evidence="5" id="KW-0413">Isomerase</keyword>
<dbReference type="InterPro" id="IPR014016">
    <property type="entry name" value="UvrD-like_ATP-bd"/>
</dbReference>
<dbReference type="RefSeq" id="WP_135707536.1">
    <property type="nucleotide sequence ID" value="NZ_CP038639.1"/>
</dbReference>
<evidence type="ECO:0000256" key="5">
    <source>
        <dbReference type="ARBA" id="ARBA00023235"/>
    </source>
</evidence>
<sequence length="486" mass="54514">MVPTDEQASVVDAVKAGGPLKVKAYAGAGKTSTLRLAAAARGRARGLYLAFNKDIATEAAQKFPQNTRCRTVHSLAFSATPPEITRKLKNPVEPPHQLALRYGLAKLRLPTTIGKDLELSASKVARMVMDGAARFCRSAQAEPLAWHIPVESIVKEEKAEHLRDSLLPYVKRLWGEYLDPASPSAIVHDVYVKRWERSRPRIGADFILFDEAQDADGLMLSVLRAQQSQVIYVGDPYQQIYEWRGAVNAMEHIRAPECALTESFRFGPAIAQLASRVLRLMDEETPVRGQDHVESWILHDSTPEQDRFDAILCRKNATVLTHLAQGIGRGDRVAVRANVDELRAFADGAEQLMRGQRIGYPATLALFETWEEVQEYAESFAGRDLKPLVTLIDNEGVDYLRLILTRVSPEDEADYIVSTVHRAKGLEWERVQLAGDFKFRTGDDGELTMAPEEMRLLYVAMTRAKRLLDVSEIRRDLYTMFREAGV</sequence>
<proteinExistence type="predicted"/>
<evidence type="ECO:0000313" key="12">
    <source>
        <dbReference type="Proteomes" id="UP000295294"/>
    </source>
</evidence>
<accession>A0A4P7LNE7</accession>
<evidence type="ECO:0000259" key="10">
    <source>
        <dbReference type="Pfam" id="PF13361"/>
    </source>
</evidence>
<evidence type="ECO:0000256" key="6">
    <source>
        <dbReference type="ARBA" id="ARBA00034617"/>
    </source>
</evidence>
<protein>
    <recommendedName>
        <fullName evidence="7">DNA 3'-5' helicase</fullName>
        <ecNumber evidence="7">5.6.2.4</ecNumber>
    </recommendedName>
</protein>
<dbReference type="InterPro" id="IPR000212">
    <property type="entry name" value="DNA_helicase_UvrD/REP"/>
</dbReference>
<dbReference type="SUPFAM" id="SSF52540">
    <property type="entry name" value="P-loop containing nucleoside triphosphate hydrolases"/>
    <property type="match status" value="1"/>
</dbReference>
<dbReference type="GO" id="GO:0016887">
    <property type="term" value="F:ATP hydrolysis activity"/>
    <property type="evidence" value="ECO:0007669"/>
    <property type="project" value="RHEA"/>
</dbReference>
<evidence type="ECO:0000256" key="1">
    <source>
        <dbReference type="ARBA" id="ARBA00022741"/>
    </source>
</evidence>
<dbReference type="Gene3D" id="3.40.50.300">
    <property type="entry name" value="P-loop containing nucleotide triphosphate hydrolases"/>
    <property type="match status" value="2"/>
</dbReference>
<dbReference type="AlphaFoldDB" id="A0A4P7LNE7"/>
<evidence type="ECO:0000256" key="3">
    <source>
        <dbReference type="ARBA" id="ARBA00022806"/>
    </source>
</evidence>
<geneLocation type="plasmid" evidence="11">
    <name>unnamed4</name>
</geneLocation>
<dbReference type="KEGG" id="cox:E0W60_35780"/>
<evidence type="ECO:0000256" key="4">
    <source>
        <dbReference type="ARBA" id="ARBA00022840"/>
    </source>
</evidence>
<dbReference type="GO" id="GO:0031297">
    <property type="term" value="P:replication fork processing"/>
    <property type="evidence" value="ECO:0007669"/>
    <property type="project" value="TreeGrafter"/>
</dbReference>
<dbReference type="GO" id="GO:0043138">
    <property type="term" value="F:3'-5' DNA helicase activity"/>
    <property type="evidence" value="ECO:0007669"/>
    <property type="project" value="UniProtKB-EC"/>
</dbReference>
<dbReference type="PANTHER" id="PTHR11070:SF30">
    <property type="entry name" value="F-BOX DNA HELICASE 1"/>
    <property type="match status" value="1"/>
</dbReference>
<dbReference type="PANTHER" id="PTHR11070">
    <property type="entry name" value="UVRD / RECB / PCRA DNA HELICASE FAMILY MEMBER"/>
    <property type="match status" value="1"/>
</dbReference>
<dbReference type="Pfam" id="PF00580">
    <property type="entry name" value="UvrD-helicase"/>
    <property type="match status" value="1"/>
</dbReference>
<dbReference type="GO" id="GO:0005524">
    <property type="term" value="F:ATP binding"/>
    <property type="evidence" value="ECO:0007669"/>
    <property type="project" value="UniProtKB-KW"/>
</dbReference>
<evidence type="ECO:0000259" key="9">
    <source>
        <dbReference type="Pfam" id="PF00580"/>
    </source>
</evidence>
<keyword evidence="1" id="KW-0547">Nucleotide-binding</keyword>
<name>A0A4P7LNE7_9BURK</name>
<keyword evidence="3 11" id="KW-0347">Helicase</keyword>
<comment type="catalytic activity">
    <reaction evidence="8">
        <text>ATP + H2O = ADP + phosphate + H(+)</text>
        <dbReference type="Rhea" id="RHEA:13065"/>
        <dbReference type="ChEBI" id="CHEBI:15377"/>
        <dbReference type="ChEBI" id="CHEBI:15378"/>
        <dbReference type="ChEBI" id="CHEBI:30616"/>
        <dbReference type="ChEBI" id="CHEBI:43474"/>
        <dbReference type="ChEBI" id="CHEBI:456216"/>
        <dbReference type="EC" id="5.6.2.4"/>
    </reaction>
</comment>
<dbReference type="GO" id="GO:0003677">
    <property type="term" value="F:DNA binding"/>
    <property type="evidence" value="ECO:0007669"/>
    <property type="project" value="InterPro"/>
</dbReference>
<gene>
    <name evidence="11" type="ORF">E0W60_35780</name>
</gene>
<comment type="catalytic activity">
    <reaction evidence="6">
        <text>Couples ATP hydrolysis with the unwinding of duplex DNA by translocating in the 3'-5' direction.</text>
        <dbReference type="EC" id="5.6.2.4"/>
    </reaction>
</comment>
<dbReference type="GO" id="GO:0000724">
    <property type="term" value="P:double-strand break repair via homologous recombination"/>
    <property type="evidence" value="ECO:0007669"/>
    <property type="project" value="TreeGrafter"/>
</dbReference>
<evidence type="ECO:0000256" key="8">
    <source>
        <dbReference type="ARBA" id="ARBA00048988"/>
    </source>
</evidence>
<dbReference type="OrthoDB" id="5318045at2"/>
<keyword evidence="2" id="KW-0378">Hydrolase</keyword>
<reference evidence="11 12" key="1">
    <citation type="submission" date="2019-03" db="EMBL/GenBank/DDBJ databases">
        <title>Efficiently degradation of phenoxyalkanoic acid herbicides by Cupriavidus oxalaticus strain X32.</title>
        <authorList>
            <person name="Sheng X."/>
        </authorList>
    </citation>
    <scope>NUCLEOTIDE SEQUENCE [LARGE SCALE GENOMIC DNA]</scope>
    <source>
        <strain evidence="11 12">X32</strain>
        <plasmid evidence="11 12">unnamed4</plasmid>
    </source>
</reference>